<protein>
    <recommendedName>
        <fullName evidence="3">PucR family transcriptional regulator</fullName>
    </recommendedName>
</protein>
<proteinExistence type="predicted"/>
<evidence type="ECO:0008006" key="3">
    <source>
        <dbReference type="Google" id="ProtNLM"/>
    </source>
</evidence>
<feature type="non-terminal residue" evidence="1">
    <location>
        <position position="85"/>
    </location>
</feature>
<keyword evidence="2" id="KW-1185">Reference proteome</keyword>
<gene>
    <name evidence="1" type="ORF">FHU35_14590</name>
</gene>
<dbReference type="Proteomes" id="UP000316184">
    <property type="component" value="Unassembled WGS sequence"/>
</dbReference>
<reference evidence="1 2" key="1">
    <citation type="submission" date="2019-06" db="EMBL/GenBank/DDBJ databases">
        <title>Sequencing the genomes of 1000 actinobacteria strains.</title>
        <authorList>
            <person name="Klenk H.-P."/>
        </authorList>
    </citation>
    <scope>NUCLEOTIDE SEQUENCE [LARGE SCALE GENOMIC DNA]</scope>
    <source>
        <strain evidence="1 2">DSM 46699</strain>
    </source>
</reference>
<dbReference type="EMBL" id="VIWX01000004">
    <property type="protein sequence ID" value="TWF94301.1"/>
    <property type="molecule type" value="Genomic_DNA"/>
</dbReference>
<evidence type="ECO:0000313" key="2">
    <source>
        <dbReference type="Proteomes" id="UP000316184"/>
    </source>
</evidence>
<name>A0A561U4L3_9PSEU</name>
<evidence type="ECO:0000313" key="1">
    <source>
        <dbReference type="EMBL" id="TWF94301.1"/>
    </source>
</evidence>
<sequence>MSTEDAGERDTGTQDQVCAATLRRLERASGGLAGASITAMEQRLPWFQRLPADQRASVQLVTQTGVSNFVSWMQDPSQSIRLTAE</sequence>
<accession>A0A561U4L3</accession>
<comment type="caution">
    <text evidence="1">The sequence shown here is derived from an EMBL/GenBank/DDBJ whole genome shotgun (WGS) entry which is preliminary data.</text>
</comment>
<organism evidence="1 2">
    <name type="scientific">Saccharopolyspora dendranthemae</name>
    <dbReference type="NCBI Taxonomy" id="1181886"/>
    <lineage>
        <taxon>Bacteria</taxon>
        <taxon>Bacillati</taxon>
        <taxon>Actinomycetota</taxon>
        <taxon>Actinomycetes</taxon>
        <taxon>Pseudonocardiales</taxon>
        <taxon>Pseudonocardiaceae</taxon>
        <taxon>Saccharopolyspora</taxon>
    </lineage>
</organism>
<dbReference type="AlphaFoldDB" id="A0A561U4L3"/>